<protein>
    <submittedName>
        <fullName evidence="7">Uri1, prefoldin-like chaperone</fullName>
    </submittedName>
</protein>
<evidence type="ECO:0000256" key="4">
    <source>
        <dbReference type="SAM" id="Coils"/>
    </source>
</evidence>
<reference evidence="7" key="1">
    <citation type="submission" date="2020-05" db="EMBL/GenBank/DDBJ databases">
        <title>Phylogenomic resolution of chytrid fungi.</title>
        <authorList>
            <person name="Stajich J.E."/>
            <person name="Amses K."/>
            <person name="Simmons R."/>
            <person name="Seto K."/>
            <person name="Myers J."/>
            <person name="Bonds A."/>
            <person name="Quandt C.A."/>
            <person name="Barry K."/>
            <person name="Liu P."/>
            <person name="Grigoriev I."/>
            <person name="Longcore J.E."/>
            <person name="James T.Y."/>
        </authorList>
    </citation>
    <scope>NUCLEOTIDE SEQUENCE</scope>
    <source>
        <strain evidence="7">JEL0318</strain>
    </source>
</reference>
<dbReference type="Pfam" id="PF02996">
    <property type="entry name" value="Prefoldin"/>
    <property type="match status" value="1"/>
</dbReference>
<sequence>MSVNGIPGTGELGHYQRDLQATLANTETELRTWQKFDKDYATLSDFLIETIKSVRKQIMVPIGDLAFMPGEIVHTNEVTVLLGDNWFVECSADHAVGIVERRRDYTKQKIDELEKQLSDLQVRQKLISNDFFLDKQEVDADGDQVNEEGLKFVDIVEEYNEEEETAKAATASKQPPQAPPKRVEKKADLEDWQRKMLDRLAQLEAEEEENAGNEEENESEEEEEEDADDAAAEVDSEDEMRFQEVDDDEDDYNAPIEYLPKKKSNLKSKSKKPKMTAKHVSFSSDSQDGAARNLTGSSQRPGPADPHRPTQLVRNADNGKRGASAIKDLVEEKEVKEFEDESDVEDYLFGKELAEEYYKKRHQYLVTQGRQDRPEEEEEEEREALKEQKISRFRAARMAVRDAVEFPDQVVRNAVEFPSEIKSAPQPPQQRPQSEPSRFQPRAPAQRRQVPSSGASGSQQPSLPTPAPAPKQSVDPAPPKKISRFMAARKGIVEDPPAPPPAADDEDDTEVSASRPRLGAPPVVAKGKKPSR</sequence>
<keyword evidence="2" id="KW-0539">Nucleus</keyword>
<feature type="compositionally biased region" description="Low complexity" evidence="5">
    <location>
        <begin position="431"/>
        <end position="462"/>
    </location>
</feature>
<dbReference type="GO" id="GO:0019212">
    <property type="term" value="F:phosphatase inhibitor activity"/>
    <property type="evidence" value="ECO:0007669"/>
    <property type="project" value="TreeGrafter"/>
</dbReference>
<keyword evidence="8" id="KW-1185">Reference proteome</keyword>
<evidence type="ECO:0000259" key="6">
    <source>
        <dbReference type="Pfam" id="PF12927"/>
    </source>
</evidence>
<dbReference type="InterPro" id="IPR052255">
    <property type="entry name" value="RNA_pol_II_subunit5-mediator"/>
</dbReference>
<gene>
    <name evidence="7" type="primary">URI1</name>
    <name evidence="7" type="ORF">HK097_001552</name>
</gene>
<dbReference type="EMBL" id="JADGJD010001306">
    <property type="protein sequence ID" value="KAJ3044245.1"/>
    <property type="molecule type" value="Genomic_DNA"/>
</dbReference>
<dbReference type="PANTHER" id="PTHR15111:SF0">
    <property type="entry name" value="UNCONVENTIONAL PREFOLDIN RPB5 INTERACTOR 1"/>
    <property type="match status" value="1"/>
</dbReference>
<feature type="domain" description="DUF3835" evidence="6">
    <location>
        <begin position="330"/>
        <end position="398"/>
    </location>
</feature>
<comment type="subcellular location">
    <subcellularLocation>
        <location evidence="1">Nucleus</location>
    </subcellularLocation>
</comment>
<evidence type="ECO:0000256" key="1">
    <source>
        <dbReference type="ARBA" id="ARBA00004123"/>
    </source>
</evidence>
<dbReference type="InterPro" id="IPR004127">
    <property type="entry name" value="Prefoldin_subunit_alpha"/>
</dbReference>
<feature type="region of interest" description="Disordered" evidence="5">
    <location>
        <begin position="417"/>
        <end position="532"/>
    </location>
</feature>
<feature type="compositionally biased region" description="Basic and acidic residues" evidence="5">
    <location>
        <begin position="181"/>
        <end position="198"/>
    </location>
</feature>
<dbReference type="Gene3D" id="1.10.287.370">
    <property type="match status" value="1"/>
</dbReference>
<feature type="region of interest" description="Disordered" evidence="5">
    <location>
        <begin position="163"/>
        <end position="323"/>
    </location>
</feature>
<comment type="similarity">
    <text evidence="3">Belongs to the RNA polymerase II subunit 5-mediating protein family.</text>
</comment>
<keyword evidence="4" id="KW-0175">Coiled coil</keyword>
<evidence type="ECO:0000256" key="5">
    <source>
        <dbReference type="SAM" id="MobiDB-lite"/>
    </source>
</evidence>
<dbReference type="SUPFAM" id="SSF46579">
    <property type="entry name" value="Prefoldin"/>
    <property type="match status" value="1"/>
</dbReference>
<feature type="compositionally biased region" description="Basic residues" evidence="5">
    <location>
        <begin position="261"/>
        <end position="277"/>
    </location>
</feature>
<dbReference type="AlphaFoldDB" id="A0AAD5X197"/>
<feature type="compositionally biased region" description="Acidic residues" evidence="5">
    <location>
        <begin position="204"/>
        <end position="238"/>
    </location>
</feature>
<organism evidence="7 8">
    <name type="scientific">Rhizophlyctis rosea</name>
    <dbReference type="NCBI Taxonomy" id="64517"/>
    <lineage>
        <taxon>Eukaryota</taxon>
        <taxon>Fungi</taxon>
        <taxon>Fungi incertae sedis</taxon>
        <taxon>Chytridiomycota</taxon>
        <taxon>Chytridiomycota incertae sedis</taxon>
        <taxon>Chytridiomycetes</taxon>
        <taxon>Rhizophlyctidales</taxon>
        <taxon>Rhizophlyctidaceae</taxon>
        <taxon>Rhizophlyctis</taxon>
    </lineage>
</organism>
<dbReference type="PANTHER" id="PTHR15111">
    <property type="entry name" value="RNA POLYMERASE II SUBUNIT 5-MEDIATING PROTEIN NNX3"/>
    <property type="match status" value="1"/>
</dbReference>
<dbReference type="GO" id="GO:0000122">
    <property type="term" value="P:negative regulation of transcription by RNA polymerase II"/>
    <property type="evidence" value="ECO:0007669"/>
    <property type="project" value="TreeGrafter"/>
</dbReference>
<evidence type="ECO:0000313" key="7">
    <source>
        <dbReference type="EMBL" id="KAJ3044245.1"/>
    </source>
</evidence>
<evidence type="ECO:0000256" key="3">
    <source>
        <dbReference type="ARBA" id="ARBA00038295"/>
    </source>
</evidence>
<dbReference type="InterPro" id="IPR009053">
    <property type="entry name" value="Prefoldin"/>
</dbReference>
<dbReference type="GO" id="GO:0005634">
    <property type="term" value="C:nucleus"/>
    <property type="evidence" value="ECO:0007669"/>
    <property type="project" value="UniProtKB-SubCell"/>
</dbReference>
<dbReference type="Pfam" id="PF12927">
    <property type="entry name" value="DUF3835"/>
    <property type="match status" value="2"/>
</dbReference>
<dbReference type="CDD" id="cd23159">
    <property type="entry name" value="Prefoldin_URI1"/>
    <property type="match status" value="1"/>
</dbReference>
<dbReference type="Proteomes" id="UP001212841">
    <property type="component" value="Unassembled WGS sequence"/>
</dbReference>
<dbReference type="GO" id="GO:0003714">
    <property type="term" value="F:transcription corepressor activity"/>
    <property type="evidence" value="ECO:0007669"/>
    <property type="project" value="TreeGrafter"/>
</dbReference>
<feature type="region of interest" description="Disordered" evidence="5">
    <location>
        <begin position="366"/>
        <end position="390"/>
    </location>
</feature>
<comment type="caution">
    <text evidence="7">The sequence shown here is derived from an EMBL/GenBank/DDBJ whole genome shotgun (WGS) entry which is preliminary data.</text>
</comment>
<feature type="domain" description="DUF3835" evidence="6">
    <location>
        <begin position="478"/>
        <end position="489"/>
    </location>
</feature>
<dbReference type="GO" id="GO:0003682">
    <property type="term" value="F:chromatin binding"/>
    <property type="evidence" value="ECO:0007669"/>
    <property type="project" value="TreeGrafter"/>
</dbReference>
<feature type="coiled-coil region" evidence="4">
    <location>
        <begin position="103"/>
        <end position="130"/>
    </location>
</feature>
<dbReference type="InterPro" id="IPR024325">
    <property type="entry name" value="DUF3835"/>
</dbReference>
<name>A0AAD5X197_9FUNG</name>
<evidence type="ECO:0000313" key="8">
    <source>
        <dbReference type="Proteomes" id="UP001212841"/>
    </source>
</evidence>
<accession>A0AAD5X197</accession>
<proteinExistence type="inferred from homology"/>
<evidence type="ECO:0000256" key="2">
    <source>
        <dbReference type="ARBA" id="ARBA00023242"/>
    </source>
</evidence>